<evidence type="ECO:0000256" key="1">
    <source>
        <dbReference type="ARBA" id="ARBA00009185"/>
    </source>
</evidence>
<dbReference type="PROSITE" id="PS50053">
    <property type="entry name" value="UBIQUITIN_2"/>
    <property type="match status" value="1"/>
</dbReference>
<dbReference type="Proteomes" id="UP000230750">
    <property type="component" value="Unassembled WGS sequence"/>
</dbReference>
<evidence type="ECO:0000313" key="5">
    <source>
        <dbReference type="Proteomes" id="UP000230750"/>
    </source>
</evidence>
<reference evidence="4 5" key="1">
    <citation type="journal article" date="2017" name="PLoS Biol.">
        <title>The sea cucumber genome provides insights into morphological evolution and visceral regeneration.</title>
        <authorList>
            <person name="Zhang X."/>
            <person name="Sun L."/>
            <person name="Yuan J."/>
            <person name="Sun Y."/>
            <person name="Gao Y."/>
            <person name="Zhang L."/>
            <person name="Li S."/>
            <person name="Dai H."/>
            <person name="Hamel J.F."/>
            <person name="Liu C."/>
            <person name="Yu Y."/>
            <person name="Liu S."/>
            <person name="Lin W."/>
            <person name="Guo K."/>
            <person name="Jin S."/>
            <person name="Xu P."/>
            <person name="Storey K.B."/>
            <person name="Huan P."/>
            <person name="Zhang T."/>
            <person name="Zhou Y."/>
            <person name="Zhang J."/>
            <person name="Lin C."/>
            <person name="Li X."/>
            <person name="Xing L."/>
            <person name="Huo D."/>
            <person name="Sun M."/>
            <person name="Wang L."/>
            <person name="Mercier A."/>
            <person name="Li F."/>
            <person name="Yang H."/>
            <person name="Xiang J."/>
        </authorList>
    </citation>
    <scope>NUCLEOTIDE SEQUENCE [LARGE SCALE GENOMIC DNA]</scope>
    <source>
        <strain evidence="4">Shaxun</strain>
        <tissue evidence="4">Muscle</tissue>
    </source>
</reference>
<comment type="caution">
    <text evidence="4">The sequence shown here is derived from an EMBL/GenBank/DDBJ whole genome shotgun (WGS) entry which is preliminary data.</text>
</comment>
<protein>
    <submittedName>
        <fullName evidence="4">Putative small ubiquitin-related modifier 1-like</fullName>
    </submittedName>
</protein>
<name>A0A2G8L9S6_STIJA</name>
<accession>A0A2G8L9S6</accession>
<feature type="domain" description="Ubiquitin-like" evidence="3">
    <location>
        <begin position="62"/>
        <end position="137"/>
    </location>
</feature>
<dbReference type="SMART" id="SM00213">
    <property type="entry name" value="UBQ"/>
    <property type="match status" value="1"/>
</dbReference>
<dbReference type="OrthoDB" id="442921at2759"/>
<organism evidence="4 5">
    <name type="scientific">Stichopus japonicus</name>
    <name type="common">Sea cucumber</name>
    <dbReference type="NCBI Taxonomy" id="307972"/>
    <lineage>
        <taxon>Eukaryota</taxon>
        <taxon>Metazoa</taxon>
        <taxon>Echinodermata</taxon>
        <taxon>Eleutherozoa</taxon>
        <taxon>Echinozoa</taxon>
        <taxon>Holothuroidea</taxon>
        <taxon>Aspidochirotacea</taxon>
        <taxon>Aspidochirotida</taxon>
        <taxon>Stichopodidae</taxon>
        <taxon>Apostichopus</taxon>
    </lineage>
</organism>
<dbReference type="InterPro" id="IPR000626">
    <property type="entry name" value="Ubiquitin-like_dom"/>
</dbReference>
<feature type="region of interest" description="Disordered" evidence="2">
    <location>
        <begin position="40"/>
        <end position="59"/>
    </location>
</feature>
<dbReference type="InterPro" id="IPR029071">
    <property type="entry name" value="Ubiquitin-like_domsf"/>
</dbReference>
<dbReference type="SUPFAM" id="SSF54236">
    <property type="entry name" value="Ubiquitin-like"/>
    <property type="match status" value="1"/>
</dbReference>
<evidence type="ECO:0000259" key="3">
    <source>
        <dbReference type="PROSITE" id="PS50053"/>
    </source>
</evidence>
<dbReference type="InterPro" id="IPR022617">
    <property type="entry name" value="Rad60/SUMO-like_dom"/>
</dbReference>
<comment type="similarity">
    <text evidence="1">Belongs to the ubiquitin family. SUMO subfamily.</text>
</comment>
<dbReference type="PANTHER" id="PTHR10562">
    <property type="entry name" value="SMALL UBIQUITIN-RELATED MODIFIER"/>
    <property type="match status" value="1"/>
</dbReference>
<evidence type="ECO:0000313" key="4">
    <source>
        <dbReference type="EMBL" id="PIK57019.1"/>
    </source>
</evidence>
<keyword evidence="5" id="KW-1185">Reference proteome</keyword>
<dbReference type="Gene3D" id="3.10.20.90">
    <property type="entry name" value="Phosphatidylinositol 3-kinase Catalytic Subunit, Chain A, domain 1"/>
    <property type="match status" value="1"/>
</dbReference>
<dbReference type="Pfam" id="PF11976">
    <property type="entry name" value="Rad60-SLD"/>
    <property type="match status" value="1"/>
</dbReference>
<dbReference type="STRING" id="307972.A0A2G8L9S6"/>
<evidence type="ECO:0000256" key="2">
    <source>
        <dbReference type="SAM" id="MobiDB-lite"/>
    </source>
</evidence>
<proteinExistence type="inferred from homology"/>
<gene>
    <name evidence="4" type="ORF">BSL78_06061</name>
</gene>
<dbReference type="AlphaFoldDB" id="A0A2G8L9S6"/>
<sequence length="140" mass="15751">MFSLKHTEHISSSYYTFKWYRGCKGISSAKAALSDIHAPVDNKPDTSSGEGGGSSNGKGDFIKLKVKAVDQTEVHFRVKKTTQMKKLKESYCQKMGVPVSSRRFLFDGQRITNDMTPEVLSMEDEDVIDVYNEQIGGFWL</sequence>
<dbReference type="EMBL" id="MRZV01000156">
    <property type="protein sequence ID" value="PIK57019.1"/>
    <property type="molecule type" value="Genomic_DNA"/>
</dbReference>